<evidence type="ECO:0000259" key="2">
    <source>
        <dbReference type="Pfam" id="PF23950"/>
    </source>
</evidence>
<organism evidence="3">
    <name type="scientific">Aegilops tauschii</name>
    <name type="common">Tausch's goatgrass</name>
    <name type="synonym">Aegilops squarrosa</name>
    <dbReference type="NCBI Taxonomy" id="37682"/>
    <lineage>
        <taxon>Eukaryota</taxon>
        <taxon>Viridiplantae</taxon>
        <taxon>Streptophyta</taxon>
        <taxon>Embryophyta</taxon>
        <taxon>Tracheophyta</taxon>
        <taxon>Spermatophyta</taxon>
        <taxon>Magnoliopsida</taxon>
        <taxon>Liliopsida</taxon>
        <taxon>Poales</taxon>
        <taxon>Poaceae</taxon>
        <taxon>BOP clade</taxon>
        <taxon>Pooideae</taxon>
        <taxon>Triticodae</taxon>
        <taxon>Triticeae</taxon>
        <taxon>Triticinae</taxon>
        <taxon>Aegilops</taxon>
    </lineage>
</organism>
<dbReference type="EnsemblPlants" id="EMT29773">
    <property type="protein sequence ID" value="EMT29773"/>
    <property type="gene ID" value="F775_00069"/>
</dbReference>
<name>M8C6W5_AEGTA</name>
<proteinExistence type="predicted"/>
<reference evidence="3" key="1">
    <citation type="submission" date="2015-06" db="UniProtKB">
        <authorList>
            <consortium name="EnsemblPlants"/>
        </authorList>
    </citation>
    <scope>IDENTIFICATION</scope>
</reference>
<dbReference type="PANTHER" id="PTHR48464">
    <property type="match status" value="1"/>
</dbReference>
<accession>M8C6W5</accession>
<dbReference type="Pfam" id="PF23950">
    <property type="entry name" value="MLLE_2"/>
    <property type="match status" value="1"/>
</dbReference>
<sequence length="415" mass="45697">MELKFEKDLQFSISRYSGRGTGAANPHMDATVNGQTAQTHRYFNRTISLLKLIISNSRMPRCLTTYLVLELQGVPNFYVSSLIHFSSEIFTGGMGINITHLDPDPKEYQSLFGMKAGTNKVELYSGKHTSSYSQLKIIIQSETHIGRRCADLRHPMLDDGVDVGGSRDLWKGRRGLAAATDGAYLGSDLKGPPVQHERSVDGVPPPIHKEAKGLYGVSFPYFEQLAAIYGKDIATGESAEGFGEAVGNLEKEIAMEEEENEEEDMISTGTARWSIDTCSIDTTSSKRQKKEPRPKRATGPSDPFAAMLQDVNSQLNSVTQHVGAMTTSFTAAMAREAAQEDPQQKSRENAISELSRLAFTGSEIVEAATIFAKAPEHMNMMLVLPGILRRDFVLKMLSVFVLAKMFSNSCVTTFF</sequence>
<evidence type="ECO:0000256" key="1">
    <source>
        <dbReference type="SAM" id="MobiDB-lite"/>
    </source>
</evidence>
<dbReference type="InterPro" id="IPR056623">
    <property type="entry name" value="MLLE_2"/>
</dbReference>
<evidence type="ECO:0000313" key="3">
    <source>
        <dbReference type="EnsemblPlants" id="EMT29773"/>
    </source>
</evidence>
<dbReference type="AlphaFoldDB" id="M8C6W5"/>
<feature type="region of interest" description="Disordered" evidence="1">
    <location>
        <begin position="277"/>
        <end position="304"/>
    </location>
</feature>
<feature type="compositionally biased region" description="Basic residues" evidence="1">
    <location>
        <begin position="286"/>
        <end position="296"/>
    </location>
</feature>
<feature type="domain" description="MLLE-like" evidence="2">
    <location>
        <begin position="342"/>
        <end position="398"/>
    </location>
</feature>
<dbReference type="PANTHER" id="PTHR48464:SF1">
    <property type="entry name" value="MYB_SANT-LIKE DOMAIN-CONTAINING PROTEIN"/>
    <property type="match status" value="1"/>
</dbReference>
<protein>
    <recommendedName>
        <fullName evidence="2">MLLE-like domain-containing protein</fullName>
    </recommendedName>
</protein>